<gene>
    <name evidence="1" type="ORF">ACCO45_004014</name>
</gene>
<organism evidence="1 2">
    <name type="scientific">Purpureocillium lilacinum</name>
    <name type="common">Paecilomyces lilacinus</name>
    <dbReference type="NCBI Taxonomy" id="33203"/>
    <lineage>
        <taxon>Eukaryota</taxon>
        <taxon>Fungi</taxon>
        <taxon>Dikarya</taxon>
        <taxon>Ascomycota</taxon>
        <taxon>Pezizomycotina</taxon>
        <taxon>Sordariomycetes</taxon>
        <taxon>Hypocreomycetidae</taxon>
        <taxon>Hypocreales</taxon>
        <taxon>Ophiocordycipitaceae</taxon>
        <taxon>Purpureocillium</taxon>
    </lineage>
</organism>
<accession>A0ACC4E1J1</accession>
<sequence length="203" mass="20960">MGDERTARTTRSGRERPGVKTWRAGAMMCGGGWRVGHSLRQSTSGSANDVLCCLVFVKPPFLAREVGGGGGWSQRAPDRASSNSHSSSAMLAACQRQRLAVPMLEPERVDSRCVCPALLITRRFESACVQEGSGLGGRGAAVAGTADGAADGRGAAAAAAAAGNRGRLTTVEHVGRESFVSMLSVEAGKGSRQTIGGVRDEEG</sequence>
<keyword evidence="2" id="KW-1185">Reference proteome</keyword>
<dbReference type="Proteomes" id="UP001638806">
    <property type="component" value="Unassembled WGS sequence"/>
</dbReference>
<proteinExistence type="predicted"/>
<protein>
    <submittedName>
        <fullName evidence="1">Uncharacterized protein</fullName>
    </submittedName>
</protein>
<name>A0ACC4E1J1_PURLI</name>
<comment type="caution">
    <text evidence="1">The sequence shown here is derived from an EMBL/GenBank/DDBJ whole genome shotgun (WGS) entry which is preliminary data.</text>
</comment>
<evidence type="ECO:0000313" key="1">
    <source>
        <dbReference type="EMBL" id="KAL3962491.1"/>
    </source>
</evidence>
<dbReference type="EMBL" id="JBGNUJ010000003">
    <property type="protein sequence ID" value="KAL3962491.1"/>
    <property type="molecule type" value="Genomic_DNA"/>
</dbReference>
<evidence type="ECO:0000313" key="2">
    <source>
        <dbReference type="Proteomes" id="UP001638806"/>
    </source>
</evidence>
<reference evidence="1" key="1">
    <citation type="submission" date="2024-12" db="EMBL/GenBank/DDBJ databases">
        <title>Comparative genomics and development of molecular markers within Purpureocillium lilacinum and among Purpureocillium species.</title>
        <authorList>
            <person name="Yeh Z.-Y."/>
            <person name="Ni N.-T."/>
            <person name="Lo P.-H."/>
            <person name="Mushyakhwo K."/>
            <person name="Lin C.-F."/>
            <person name="Nai Y.-S."/>
        </authorList>
    </citation>
    <scope>NUCLEOTIDE SEQUENCE</scope>
    <source>
        <strain evidence="1">NCHU-NPUST-175</strain>
    </source>
</reference>